<feature type="compositionally biased region" description="Basic and acidic residues" evidence="1">
    <location>
        <begin position="177"/>
        <end position="190"/>
    </location>
</feature>
<evidence type="ECO:0000313" key="3">
    <source>
        <dbReference type="EMBL" id="MCM6762883.1"/>
    </source>
</evidence>
<keyword evidence="4" id="KW-1185">Reference proteome</keyword>
<comment type="caution">
    <text evidence="3">The sequence shown here is derived from an EMBL/GenBank/DDBJ whole genome shotgun (WGS) entry which is preliminary data.</text>
</comment>
<feature type="region of interest" description="Disordered" evidence="1">
    <location>
        <begin position="1"/>
        <end position="20"/>
    </location>
</feature>
<keyword evidence="2" id="KW-0472">Membrane</keyword>
<protein>
    <submittedName>
        <fullName evidence="3">DUF3618 domain-containing protein</fullName>
    </submittedName>
</protein>
<dbReference type="RefSeq" id="WP_251945636.1">
    <property type="nucleotide sequence ID" value="NZ_JAMRYM010000041.1"/>
</dbReference>
<reference evidence="3" key="1">
    <citation type="submission" date="2022-06" db="EMBL/GenBank/DDBJ databases">
        <title>Whole genome shotgun sequencing (WGS) of Rathayibacter sp. ZW T2_19, isolated from stored onions (Allium cepa).</title>
        <authorList>
            <person name="Stoll D.A."/>
            <person name="Huch M."/>
        </authorList>
    </citation>
    <scope>NUCLEOTIDE SEQUENCE</scope>
    <source>
        <strain evidence="3">ZW T2_19</strain>
    </source>
</reference>
<dbReference type="InterPro" id="IPR022062">
    <property type="entry name" value="DUF3618"/>
</dbReference>
<dbReference type="SUPFAM" id="SSF58113">
    <property type="entry name" value="Apolipoprotein A-I"/>
    <property type="match status" value="1"/>
</dbReference>
<dbReference type="AlphaFoldDB" id="A0A9X2ITT9"/>
<keyword evidence="2" id="KW-0812">Transmembrane</keyword>
<evidence type="ECO:0000313" key="4">
    <source>
        <dbReference type="Proteomes" id="UP001155240"/>
    </source>
</evidence>
<feature type="compositionally biased region" description="Basic and acidic residues" evidence="1">
    <location>
        <begin position="10"/>
        <end position="20"/>
    </location>
</feature>
<dbReference type="Pfam" id="PF12277">
    <property type="entry name" value="DUF3618"/>
    <property type="match status" value="1"/>
</dbReference>
<proteinExistence type="predicted"/>
<feature type="region of interest" description="Disordered" evidence="1">
    <location>
        <begin position="66"/>
        <end position="86"/>
    </location>
</feature>
<accession>A0A9X2ITT9</accession>
<feature type="transmembrane region" description="Helical" evidence="2">
    <location>
        <begin position="94"/>
        <end position="113"/>
    </location>
</feature>
<evidence type="ECO:0000256" key="2">
    <source>
        <dbReference type="SAM" id="Phobius"/>
    </source>
</evidence>
<dbReference type="Proteomes" id="UP001155240">
    <property type="component" value="Unassembled WGS sequence"/>
</dbReference>
<gene>
    <name evidence="3" type="ORF">NB037_10695</name>
</gene>
<feature type="region of interest" description="Disordered" evidence="1">
    <location>
        <begin position="166"/>
        <end position="196"/>
    </location>
</feature>
<dbReference type="EMBL" id="JAMRYM010000041">
    <property type="protein sequence ID" value="MCM6762883.1"/>
    <property type="molecule type" value="Genomic_DNA"/>
</dbReference>
<sequence length="196" mass="19904">MTYDAAQNKTADEIRADIERTRGELGTDVDALAEKVSPHAIAQRQTDKVKNAVGSVRDRVMGSVHDATDSVSGAGDSVKGAAGSVKGKAEGNPLAVGLIALGAGLLVASLIPASSAEKQAASKVKESAQPVVDKVTDAAKEAASELQEPAKQAFASVKETATDAAANVKDAGTSATEDVKDSAREAKHAVQENGQA</sequence>
<organism evidence="3 4">
    <name type="scientific">Rathayibacter rubneri</name>
    <dbReference type="NCBI Taxonomy" id="2950106"/>
    <lineage>
        <taxon>Bacteria</taxon>
        <taxon>Bacillati</taxon>
        <taxon>Actinomycetota</taxon>
        <taxon>Actinomycetes</taxon>
        <taxon>Micrococcales</taxon>
        <taxon>Microbacteriaceae</taxon>
        <taxon>Rathayibacter</taxon>
    </lineage>
</organism>
<keyword evidence="2" id="KW-1133">Transmembrane helix</keyword>
<dbReference type="Gene3D" id="6.10.140.1430">
    <property type="match status" value="1"/>
</dbReference>
<evidence type="ECO:0000256" key="1">
    <source>
        <dbReference type="SAM" id="MobiDB-lite"/>
    </source>
</evidence>
<name>A0A9X2ITT9_9MICO</name>